<dbReference type="Proteomes" id="UP000789375">
    <property type="component" value="Unassembled WGS sequence"/>
</dbReference>
<keyword evidence="7" id="KW-0539">Nucleus</keyword>
<evidence type="ECO:0000256" key="8">
    <source>
        <dbReference type="ARBA" id="ARBA00032592"/>
    </source>
</evidence>
<dbReference type="FunFam" id="3.40.50.10890:FF:000001">
    <property type="entry name" value="Cleavage and polyadenylation specificity factor subunit 3"/>
    <property type="match status" value="1"/>
</dbReference>
<dbReference type="EMBL" id="CAJVPP010001878">
    <property type="protein sequence ID" value="CAG8577256.1"/>
    <property type="molecule type" value="Genomic_DNA"/>
</dbReference>
<evidence type="ECO:0000256" key="1">
    <source>
        <dbReference type="ARBA" id="ARBA00004123"/>
    </source>
</evidence>
<name>A0A9N9BVB7_FUNMO</name>
<dbReference type="SMART" id="SM01027">
    <property type="entry name" value="Beta-Casp"/>
    <property type="match status" value="1"/>
</dbReference>
<dbReference type="InterPro" id="IPR022712">
    <property type="entry name" value="Beta_Casp"/>
</dbReference>
<sequence>MASQRTNFEIPINDENDVLQITALGAGNEVGRSCLVIQYKGKTIMLDAGIHPAYTGLAALPFYDEIDPAAVDALLISHFHLDHAASLPYFLEKTTFQGRVFMTHPTKAIYKWLLSDFVRVSNVALDDMLYDEQDLLRSYDKIEAVDYHQEVEFEGIKFTSYNAGHVLGAAMFLIEIAGVKAYYSREEDRHLMAAELPSVRIDVLITESTYGVQSHEPRLEKESRFTGLVHDIVQRGGRCLMPVFALGRAQELLLILDEYWKAHPELESVPIYYASSLAKKCIAVYQTYINMMNEKIRKQFAINNPFIFNHISNLKNMDDFDDVGPCVMMASPGMLQSGLSRELFERWCPDKRNGLVITGYCVEGTLARHAMTEPPEIVSMSGATIPLRMSVNYVSFSAHVDFIQNSQFIDEIKAPHVVLVHGETNSMARLKSALQSKFAERDDKVKIYSPKNCEPVRLYFRGEKLAKAIGRLAAKYPIENQIVSGIIVSKDFQFNIMDANDLKDFCGISTSKIMQKPTIAYNSSFSLLKYHLEQMFGTLEETLDSEHVPTLTILNSIEVKHISKSQLRLEWSSTSMNDKIADSVIAVILNIENSPASVKITSHPHHTHAEENYNNMMVDDNINFNEKDPKNIENLTDTISQSRIFAVVNYLKNQFGEAINKENSESEIIVKVDNSCAEININTMEIRTEDNLLRNRITRMMPRIAKILLPLETCTE</sequence>
<dbReference type="Gene3D" id="3.40.50.10890">
    <property type="match status" value="1"/>
</dbReference>
<accession>A0A9N9BVB7</accession>
<dbReference type="PANTHER" id="PTHR11203">
    <property type="entry name" value="CLEAVAGE AND POLYADENYLATION SPECIFICITY FACTOR FAMILY MEMBER"/>
    <property type="match status" value="1"/>
</dbReference>
<dbReference type="InterPro" id="IPR011108">
    <property type="entry name" value="RMMBL"/>
</dbReference>
<keyword evidence="15" id="KW-1185">Reference proteome</keyword>
<organism evidence="14 15">
    <name type="scientific">Funneliformis mosseae</name>
    <name type="common">Endomycorrhizal fungus</name>
    <name type="synonym">Glomus mosseae</name>
    <dbReference type="NCBI Taxonomy" id="27381"/>
    <lineage>
        <taxon>Eukaryota</taxon>
        <taxon>Fungi</taxon>
        <taxon>Fungi incertae sedis</taxon>
        <taxon>Mucoromycota</taxon>
        <taxon>Glomeromycotina</taxon>
        <taxon>Glomeromycetes</taxon>
        <taxon>Glomerales</taxon>
        <taxon>Glomeraceae</taxon>
        <taxon>Funneliformis</taxon>
    </lineage>
</organism>
<evidence type="ECO:0000259" key="11">
    <source>
        <dbReference type="SMART" id="SM00849"/>
    </source>
</evidence>
<proteinExistence type="inferred from homology"/>
<feature type="domain" description="Metallo-beta-lactamase" evidence="11">
    <location>
        <begin position="31"/>
        <end position="215"/>
    </location>
</feature>
<evidence type="ECO:0000256" key="4">
    <source>
        <dbReference type="ARBA" id="ARBA00022664"/>
    </source>
</evidence>
<reference evidence="14" key="1">
    <citation type="submission" date="2021-06" db="EMBL/GenBank/DDBJ databases">
        <authorList>
            <person name="Kallberg Y."/>
            <person name="Tangrot J."/>
            <person name="Rosling A."/>
        </authorList>
    </citation>
    <scope>NUCLEOTIDE SEQUENCE</scope>
    <source>
        <strain evidence="14">87-6 pot B 2015</strain>
    </source>
</reference>
<comment type="similarity">
    <text evidence="2">Belongs to the metallo-beta-lactamase superfamily. RNA-metabolizing metallo-beta-lactamase-like family. CPSF2/YSH1 subfamily.</text>
</comment>
<evidence type="ECO:0000313" key="15">
    <source>
        <dbReference type="Proteomes" id="UP000789375"/>
    </source>
</evidence>
<keyword evidence="4" id="KW-0507">mRNA processing</keyword>
<dbReference type="Gene3D" id="3.60.15.10">
    <property type="entry name" value="Ribonuclease Z/Hydroxyacylglutathione hydrolase-like"/>
    <property type="match status" value="1"/>
</dbReference>
<evidence type="ECO:0000256" key="5">
    <source>
        <dbReference type="ARBA" id="ARBA00022722"/>
    </source>
</evidence>
<evidence type="ECO:0000313" key="14">
    <source>
        <dbReference type="EMBL" id="CAG8577256.1"/>
    </source>
</evidence>
<evidence type="ECO:0000256" key="9">
    <source>
        <dbReference type="ARBA" id="ARBA00069466"/>
    </source>
</evidence>
<evidence type="ECO:0000256" key="2">
    <source>
        <dbReference type="ARBA" id="ARBA00010624"/>
    </source>
</evidence>
<evidence type="ECO:0000256" key="6">
    <source>
        <dbReference type="ARBA" id="ARBA00022801"/>
    </source>
</evidence>
<dbReference type="Pfam" id="PF07521">
    <property type="entry name" value="RMMBL"/>
    <property type="match status" value="1"/>
</dbReference>
<dbReference type="PANTHER" id="PTHR11203:SF11">
    <property type="entry name" value="CLEAVAGE AND POLYADENYLATION SPECIFICITY FACTOR SUBUNIT 3"/>
    <property type="match status" value="1"/>
</dbReference>
<evidence type="ECO:0000256" key="10">
    <source>
        <dbReference type="ARBA" id="ARBA00075008"/>
    </source>
</evidence>
<dbReference type="InterPro" id="IPR036866">
    <property type="entry name" value="RibonucZ/Hydroxyglut_hydro"/>
</dbReference>
<dbReference type="SUPFAM" id="SSF56281">
    <property type="entry name" value="Metallo-hydrolase/oxidoreductase"/>
    <property type="match status" value="1"/>
</dbReference>
<dbReference type="GO" id="GO:0005847">
    <property type="term" value="C:mRNA cleavage and polyadenylation specificity factor complex"/>
    <property type="evidence" value="ECO:0007669"/>
    <property type="project" value="TreeGrafter"/>
</dbReference>
<dbReference type="InterPro" id="IPR050698">
    <property type="entry name" value="MBL"/>
</dbReference>
<keyword evidence="6" id="KW-0378">Hydrolase</keyword>
<evidence type="ECO:0000259" key="12">
    <source>
        <dbReference type="SMART" id="SM01027"/>
    </source>
</evidence>
<protein>
    <recommendedName>
        <fullName evidence="3">Endoribonuclease YSH1</fullName>
    </recommendedName>
    <alternativeName>
        <fullName evidence="9">Endoribonuclease ysh1</fullName>
    </alternativeName>
    <alternativeName>
        <fullName evidence="8 10">mRNA 3'-end-processing protein YSH1</fullName>
    </alternativeName>
</protein>
<dbReference type="Pfam" id="PF11718">
    <property type="entry name" value="CPSF73-100_C"/>
    <property type="match status" value="1"/>
</dbReference>
<dbReference type="GO" id="GO:0004521">
    <property type="term" value="F:RNA endonuclease activity"/>
    <property type="evidence" value="ECO:0007669"/>
    <property type="project" value="TreeGrafter"/>
</dbReference>
<dbReference type="Pfam" id="PF00753">
    <property type="entry name" value="Lactamase_B"/>
    <property type="match status" value="1"/>
</dbReference>
<dbReference type="InterPro" id="IPR021718">
    <property type="entry name" value="CPSF73-100_C"/>
</dbReference>
<feature type="domain" description="Beta-Casp" evidence="12">
    <location>
        <begin position="249"/>
        <end position="370"/>
    </location>
</feature>
<evidence type="ECO:0000259" key="13">
    <source>
        <dbReference type="SMART" id="SM01098"/>
    </source>
</evidence>
<evidence type="ECO:0000256" key="3">
    <source>
        <dbReference type="ARBA" id="ARBA00018311"/>
    </source>
</evidence>
<dbReference type="GO" id="GO:0006398">
    <property type="term" value="P:mRNA 3'-end processing by stem-loop binding and cleavage"/>
    <property type="evidence" value="ECO:0007669"/>
    <property type="project" value="TreeGrafter"/>
</dbReference>
<comment type="caution">
    <text evidence="14">The sequence shown here is derived from an EMBL/GenBank/DDBJ whole genome shotgun (WGS) entry which is preliminary data.</text>
</comment>
<evidence type="ECO:0000256" key="7">
    <source>
        <dbReference type="ARBA" id="ARBA00023242"/>
    </source>
</evidence>
<dbReference type="Pfam" id="PF10996">
    <property type="entry name" value="Beta-Casp"/>
    <property type="match status" value="1"/>
</dbReference>
<dbReference type="AlphaFoldDB" id="A0A9N9BVB7"/>
<keyword evidence="5" id="KW-0540">Nuclease</keyword>
<dbReference type="InterPro" id="IPR001279">
    <property type="entry name" value="Metallo-B-lactamas"/>
</dbReference>
<dbReference type="CDD" id="cd16292">
    <property type="entry name" value="CPSF3-like_MBL-fold"/>
    <property type="match status" value="1"/>
</dbReference>
<gene>
    <name evidence="14" type="ORF">FMOSSE_LOCUS7766</name>
</gene>
<feature type="domain" description="Pre-mRNA 3'-end-processing endonuclease polyadenylation factor C-term" evidence="13">
    <location>
        <begin position="479"/>
        <end position="711"/>
    </location>
</feature>
<dbReference type="SMART" id="SM00849">
    <property type="entry name" value="Lactamase_B"/>
    <property type="match status" value="1"/>
</dbReference>
<dbReference type="SMART" id="SM01098">
    <property type="entry name" value="CPSF73-100_C"/>
    <property type="match status" value="1"/>
</dbReference>
<dbReference type="GO" id="GO:0004534">
    <property type="term" value="F:5'-3' RNA exonuclease activity"/>
    <property type="evidence" value="ECO:0007669"/>
    <property type="project" value="TreeGrafter"/>
</dbReference>
<dbReference type="GO" id="GO:0003723">
    <property type="term" value="F:RNA binding"/>
    <property type="evidence" value="ECO:0007669"/>
    <property type="project" value="TreeGrafter"/>
</dbReference>
<comment type="subcellular location">
    <subcellularLocation>
        <location evidence="1">Nucleus</location>
    </subcellularLocation>
</comment>